<evidence type="ECO:0000313" key="4">
    <source>
        <dbReference type="Proteomes" id="UP000030750"/>
    </source>
</evidence>
<feature type="region of interest" description="Disordered" evidence="1">
    <location>
        <begin position="94"/>
        <end position="117"/>
    </location>
</feature>
<dbReference type="AlphaFoldDB" id="U6LV41"/>
<feature type="compositionally biased region" description="Low complexity" evidence="1">
    <location>
        <begin position="41"/>
        <end position="54"/>
    </location>
</feature>
<reference evidence="3" key="2">
    <citation type="submission" date="2013-10" db="EMBL/GenBank/DDBJ databases">
        <authorList>
            <person name="Aslett M."/>
        </authorList>
    </citation>
    <scope>NUCLEOTIDE SEQUENCE [LARGE SCALE GENOMIC DNA]</scope>
    <source>
        <strain evidence="3">Houghton</strain>
    </source>
</reference>
<feature type="compositionally biased region" description="Basic and acidic residues" evidence="1">
    <location>
        <begin position="178"/>
        <end position="191"/>
    </location>
</feature>
<keyword evidence="4" id="KW-1185">Reference proteome</keyword>
<feature type="region of interest" description="Disordered" evidence="1">
    <location>
        <begin position="280"/>
        <end position="300"/>
    </location>
</feature>
<dbReference type="EMBL" id="HG713133">
    <property type="protein sequence ID" value="CDJ52444.1"/>
    <property type="molecule type" value="Genomic_DNA"/>
</dbReference>
<feature type="region of interest" description="Disordered" evidence="1">
    <location>
        <begin position="372"/>
        <end position="396"/>
    </location>
</feature>
<sequence>MVTVTHFGEAPFALYHSSVGGNLEIFKEQSTTHRRHEFQNSARPATATRPPRTPRSSLIGFVAVSAVVFLAYLCAVSIGKRIAAPPFSRRLAASLGGGECDVPEDSRSAGSATDTPFEGRPAVTADLHAVVEALGAHPEDTGPDSLTGTIAAAPWRTISRTANPQQEVQRRQPHLSGRGKEQRKQEKEAKPVKFTPVGNETQLQSTPPPLDPDIEALIESVLSGVEDAFVEDVWLPGDELVDREADNSTGRMPPPLEYDPELPSEALTLTEETVYVLPSKPSALPCDSEGPKTPAYRGEERRRECFKRKQEEQHKAVKDSVSYRQGLKLCAVDLPAIQQSWAAPGVVYVNVVIQQAIEETPQALTAYAFGAPEEKKPGSSEESVADTWPSSSRVSPALPQLPLEATFSQQSDSTEQPEYGAELPTDENANLHFREIMKQPSLSREDFEDLLTQAECLCGYATGGMPATSRGGQARQAVETQGLIFIVFDALHCAAEVLGDKSMKQLWWPLIVRHIRDAKFVPKKGLILPEKALRNSVVARRLHVALEYYRRGLRPPMRMVIGLKEALFCELGAGSKFSAAQWNPWRKDAAQWRQSIQPSPAVGK</sequence>
<feature type="compositionally biased region" description="Polar residues" evidence="1">
    <location>
        <begin position="158"/>
        <end position="167"/>
    </location>
</feature>
<name>U6LV41_9EIME</name>
<evidence type="ECO:0000256" key="2">
    <source>
        <dbReference type="SAM" id="Phobius"/>
    </source>
</evidence>
<keyword evidence="2" id="KW-1133">Transmembrane helix</keyword>
<dbReference type="Proteomes" id="UP000030750">
    <property type="component" value="Unassembled WGS sequence"/>
</dbReference>
<protein>
    <recommendedName>
        <fullName evidence="5">Transmembrane protein</fullName>
    </recommendedName>
</protein>
<reference evidence="3" key="1">
    <citation type="submission" date="2013-10" db="EMBL/GenBank/DDBJ databases">
        <title>Genomic analysis of the causative agents of coccidiosis in chickens.</title>
        <authorList>
            <person name="Reid A.J."/>
            <person name="Blake D."/>
            <person name="Billington K."/>
            <person name="Browne H."/>
            <person name="Dunn M."/>
            <person name="Hung S."/>
            <person name="Kawahara F."/>
            <person name="Miranda-Saavedra D."/>
            <person name="Mourier T."/>
            <person name="Nagra H."/>
            <person name="Otto T.D."/>
            <person name="Rawlings N."/>
            <person name="Sanchez A."/>
            <person name="Sanders M."/>
            <person name="Subramaniam C."/>
            <person name="Tay Y."/>
            <person name="Dear P."/>
            <person name="Doerig C."/>
            <person name="Gruber A."/>
            <person name="Parkinson J."/>
            <person name="Shirley M."/>
            <person name="Wan K.L."/>
            <person name="Berriman M."/>
            <person name="Tomley F."/>
            <person name="Pain A."/>
        </authorList>
    </citation>
    <scope>NUCLEOTIDE SEQUENCE [LARGE SCALE GENOMIC DNA]</scope>
    <source>
        <strain evidence="3">Houghton</strain>
    </source>
</reference>
<gene>
    <name evidence="3" type="ORF">EBH_0049750</name>
</gene>
<proteinExistence type="predicted"/>
<organism evidence="3 4">
    <name type="scientific">Eimeria brunetti</name>
    <dbReference type="NCBI Taxonomy" id="51314"/>
    <lineage>
        <taxon>Eukaryota</taxon>
        <taxon>Sar</taxon>
        <taxon>Alveolata</taxon>
        <taxon>Apicomplexa</taxon>
        <taxon>Conoidasida</taxon>
        <taxon>Coccidia</taxon>
        <taxon>Eucoccidiorida</taxon>
        <taxon>Eimeriorina</taxon>
        <taxon>Eimeriidae</taxon>
        <taxon>Eimeria</taxon>
    </lineage>
</organism>
<dbReference type="VEuPathDB" id="ToxoDB:EBH_0049750"/>
<evidence type="ECO:0000313" key="3">
    <source>
        <dbReference type="EMBL" id="CDJ52444.1"/>
    </source>
</evidence>
<accession>U6LV41</accession>
<evidence type="ECO:0008006" key="5">
    <source>
        <dbReference type="Google" id="ProtNLM"/>
    </source>
</evidence>
<evidence type="ECO:0000256" key="1">
    <source>
        <dbReference type="SAM" id="MobiDB-lite"/>
    </source>
</evidence>
<keyword evidence="2" id="KW-0472">Membrane</keyword>
<feature type="region of interest" description="Disordered" evidence="1">
    <location>
        <begin position="157"/>
        <end position="209"/>
    </location>
</feature>
<feature type="transmembrane region" description="Helical" evidence="2">
    <location>
        <begin position="58"/>
        <end position="79"/>
    </location>
</feature>
<keyword evidence="2" id="KW-0812">Transmembrane</keyword>
<feature type="region of interest" description="Disordered" evidence="1">
    <location>
        <begin position="30"/>
        <end position="54"/>
    </location>
</feature>